<comment type="caution">
    <text evidence="1">The sequence shown here is derived from an EMBL/GenBank/DDBJ whole genome shotgun (WGS) entry which is preliminary data.</text>
</comment>
<evidence type="ECO:0008006" key="3">
    <source>
        <dbReference type="Google" id="ProtNLM"/>
    </source>
</evidence>
<name>A0A4R2NHY3_RHOAD</name>
<evidence type="ECO:0000313" key="2">
    <source>
        <dbReference type="Proteomes" id="UP000295733"/>
    </source>
</evidence>
<reference evidence="1 2" key="1">
    <citation type="submission" date="2019-03" db="EMBL/GenBank/DDBJ databases">
        <title>Genomic Encyclopedia of Type Strains, Phase IV (KMG-IV): sequencing the most valuable type-strain genomes for metagenomic binning, comparative biology and taxonomic classification.</title>
        <authorList>
            <person name="Goeker M."/>
        </authorList>
    </citation>
    <scope>NUCLEOTIDE SEQUENCE [LARGE SCALE GENOMIC DNA]</scope>
    <source>
        <strain evidence="1 2">DSM 2781</strain>
    </source>
</reference>
<proteinExistence type="predicted"/>
<dbReference type="Proteomes" id="UP000295733">
    <property type="component" value="Unassembled WGS sequence"/>
</dbReference>
<sequence length="126" mass="13170">MSVIVTMRQDEPLRLDSERLADMFLDLGEARAADLLSLSLVRLEGLLEALALAVGHGRAADCIDFAGQIAALGDALGLLSLGDAARGVVRAAASGDAVALAATQARLIRIARRSQRIAAELQHRSG</sequence>
<dbReference type="AlphaFoldDB" id="A0A4R2NHY3"/>
<dbReference type="RefSeq" id="WP_132605484.1">
    <property type="nucleotide sequence ID" value="NZ_NRRP01000057.1"/>
</dbReference>
<protein>
    <recommendedName>
        <fullName evidence="3">Hpt domain-containing protein</fullName>
    </recommendedName>
</protein>
<gene>
    <name evidence="1" type="ORF">EV656_11561</name>
</gene>
<organism evidence="1 2">
    <name type="scientific">Rhodovulum adriaticum</name>
    <name type="common">Rhodopseudomonas adriatica</name>
    <dbReference type="NCBI Taxonomy" id="35804"/>
    <lineage>
        <taxon>Bacteria</taxon>
        <taxon>Pseudomonadati</taxon>
        <taxon>Pseudomonadota</taxon>
        <taxon>Alphaproteobacteria</taxon>
        <taxon>Rhodobacterales</taxon>
        <taxon>Paracoccaceae</taxon>
        <taxon>Rhodovulum</taxon>
    </lineage>
</organism>
<dbReference type="EMBL" id="SLXL01000015">
    <property type="protein sequence ID" value="TCP20940.1"/>
    <property type="molecule type" value="Genomic_DNA"/>
</dbReference>
<accession>A0A4R2NHY3</accession>
<evidence type="ECO:0000313" key="1">
    <source>
        <dbReference type="EMBL" id="TCP20940.1"/>
    </source>
</evidence>
<keyword evidence="2" id="KW-1185">Reference proteome</keyword>